<accession>A0A118JUQ2</accession>
<keyword evidence="3" id="KW-1185">Reference proteome</keyword>
<evidence type="ECO:0000256" key="1">
    <source>
        <dbReference type="SAM" id="Phobius"/>
    </source>
</evidence>
<dbReference type="AlphaFoldDB" id="A0A118JUQ2"/>
<gene>
    <name evidence="2" type="ORF">Ccrd_006618</name>
</gene>
<dbReference type="Proteomes" id="UP000243975">
    <property type="component" value="Unassembled WGS sequence"/>
</dbReference>
<keyword evidence="1" id="KW-1133">Transmembrane helix</keyword>
<proteinExistence type="predicted"/>
<evidence type="ECO:0000313" key="2">
    <source>
        <dbReference type="EMBL" id="KVH91360.1"/>
    </source>
</evidence>
<dbReference type="EMBL" id="LEKV01005043">
    <property type="protein sequence ID" value="KVH91360.1"/>
    <property type="molecule type" value="Genomic_DNA"/>
</dbReference>
<sequence>MRRPTEAYDEPPSVTAALLFSLISFTFFLIVSSAISCRMPSSISSAVTVTISALVLKCAFPCAPGILPATPLLGPRNHSDCCLVFHSMEVDVGTTQNGGHSAPKHVQSRLLGPSQNFPYSQNTRTPLKMVVDYPTTA</sequence>
<organism evidence="2 3">
    <name type="scientific">Cynara cardunculus var. scolymus</name>
    <name type="common">Globe artichoke</name>
    <name type="synonym">Cynara scolymus</name>
    <dbReference type="NCBI Taxonomy" id="59895"/>
    <lineage>
        <taxon>Eukaryota</taxon>
        <taxon>Viridiplantae</taxon>
        <taxon>Streptophyta</taxon>
        <taxon>Embryophyta</taxon>
        <taxon>Tracheophyta</taxon>
        <taxon>Spermatophyta</taxon>
        <taxon>Magnoliopsida</taxon>
        <taxon>eudicotyledons</taxon>
        <taxon>Gunneridae</taxon>
        <taxon>Pentapetalae</taxon>
        <taxon>asterids</taxon>
        <taxon>campanulids</taxon>
        <taxon>Asterales</taxon>
        <taxon>Asteraceae</taxon>
        <taxon>Carduoideae</taxon>
        <taxon>Cardueae</taxon>
        <taxon>Carduinae</taxon>
        <taxon>Cynara</taxon>
    </lineage>
</organism>
<keyword evidence="1" id="KW-0472">Membrane</keyword>
<feature type="transmembrane region" description="Helical" evidence="1">
    <location>
        <begin position="12"/>
        <end position="35"/>
    </location>
</feature>
<reference evidence="2 3" key="1">
    <citation type="journal article" date="2016" name="Sci. Rep.">
        <title>The genome sequence of the outbreeding globe artichoke constructed de novo incorporating a phase-aware low-pass sequencing strategy of F1 progeny.</title>
        <authorList>
            <person name="Scaglione D."/>
            <person name="Reyes-Chin-Wo S."/>
            <person name="Acquadro A."/>
            <person name="Froenicke L."/>
            <person name="Portis E."/>
            <person name="Beitel C."/>
            <person name="Tirone M."/>
            <person name="Mauro R."/>
            <person name="Lo Monaco A."/>
            <person name="Mauromicale G."/>
            <person name="Faccioli P."/>
            <person name="Cattivelli L."/>
            <person name="Rieseberg L."/>
            <person name="Michelmore R."/>
            <person name="Lanteri S."/>
        </authorList>
    </citation>
    <scope>NUCLEOTIDE SEQUENCE [LARGE SCALE GENOMIC DNA]</scope>
    <source>
        <strain evidence="2">2C</strain>
    </source>
</reference>
<dbReference type="Gramene" id="KVH91360">
    <property type="protein sequence ID" value="KVH91360"/>
    <property type="gene ID" value="Ccrd_006618"/>
</dbReference>
<protein>
    <submittedName>
        <fullName evidence="2">Uncharacterized protein</fullName>
    </submittedName>
</protein>
<comment type="caution">
    <text evidence="2">The sequence shown here is derived from an EMBL/GenBank/DDBJ whole genome shotgun (WGS) entry which is preliminary data.</text>
</comment>
<evidence type="ECO:0000313" key="3">
    <source>
        <dbReference type="Proteomes" id="UP000243975"/>
    </source>
</evidence>
<name>A0A118JUQ2_CYNCS</name>
<keyword evidence="1" id="KW-0812">Transmembrane</keyword>